<dbReference type="Proteomes" id="UP000216033">
    <property type="component" value="Unassembled WGS sequence"/>
</dbReference>
<protein>
    <submittedName>
        <fullName evidence="2">Uncharacterized protein</fullName>
    </submittedName>
</protein>
<keyword evidence="3" id="KW-1185">Reference proteome</keyword>
<organism evidence="2 3">
    <name type="scientific">Acetobacter syzygii</name>
    <dbReference type="NCBI Taxonomy" id="146476"/>
    <lineage>
        <taxon>Bacteria</taxon>
        <taxon>Pseudomonadati</taxon>
        <taxon>Pseudomonadota</taxon>
        <taxon>Alphaproteobacteria</taxon>
        <taxon>Acetobacterales</taxon>
        <taxon>Acetobacteraceae</taxon>
        <taxon>Acetobacter</taxon>
    </lineage>
</organism>
<sequence>MTTITTTNLSWSATWSHTPATSDLLDYTNSKKAVVSNTSEESSVLNDNGEDKIVLSKEAQNYTNTSSNIISDSTGTIQKIYNALGKIISSTTTSDAEKWNAFAVADEMRDEYMDNHGIYGLDLSFDQETENSPFMQKINAAYADLNNPEFHFNNEYTGSNPIATKILDLWQKEGTISGVVGWTGSSTLAINIQETTIQTDSGTITSFQLSSNLTGHSDLIERLDKTPNGRALNSENTPVSSSMGLGIQNLSFSGGIKDLEAEFNKEIVEELFSSSDKKTIKTQTDTQKNTSEPTSSSNTLSSATSQNPISGPLS</sequence>
<dbReference type="EMBL" id="NDFP01000032">
    <property type="protein sequence ID" value="PAL19962.1"/>
    <property type="molecule type" value="Genomic_DNA"/>
</dbReference>
<accession>A0A270B4M1</accession>
<comment type="caution">
    <text evidence="2">The sequence shown here is derived from an EMBL/GenBank/DDBJ whole genome shotgun (WGS) entry which is preliminary data.</text>
</comment>
<feature type="region of interest" description="Disordered" evidence="1">
    <location>
        <begin position="277"/>
        <end position="314"/>
    </location>
</feature>
<dbReference type="AlphaFoldDB" id="A0A270B4M1"/>
<gene>
    <name evidence="2" type="ORF">B9K05_13605</name>
</gene>
<evidence type="ECO:0000313" key="2">
    <source>
        <dbReference type="EMBL" id="PAL19962.1"/>
    </source>
</evidence>
<dbReference type="RefSeq" id="WP_095352069.1">
    <property type="nucleotide sequence ID" value="NZ_NDFO01000032.1"/>
</dbReference>
<evidence type="ECO:0000313" key="3">
    <source>
        <dbReference type="Proteomes" id="UP000216033"/>
    </source>
</evidence>
<reference evidence="2 3" key="1">
    <citation type="submission" date="2017-04" db="EMBL/GenBank/DDBJ databases">
        <title>Kefir bacterial isolates.</title>
        <authorList>
            <person name="Kim Y."/>
            <person name="Blasche S."/>
            <person name="Patil K.R."/>
        </authorList>
    </citation>
    <scope>NUCLEOTIDE SEQUENCE [LARGE SCALE GENOMIC DNA]</scope>
    <source>
        <strain evidence="2 3">KR-2</strain>
    </source>
</reference>
<proteinExistence type="predicted"/>
<dbReference type="OrthoDB" id="7258074at2"/>
<feature type="compositionally biased region" description="Low complexity" evidence="1">
    <location>
        <begin position="281"/>
        <end position="305"/>
    </location>
</feature>
<name>A0A270B4M1_9PROT</name>
<evidence type="ECO:0000256" key="1">
    <source>
        <dbReference type="SAM" id="MobiDB-lite"/>
    </source>
</evidence>